<evidence type="ECO:0000259" key="3">
    <source>
        <dbReference type="SMART" id="SM00355"/>
    </source>
</evidence>
<keyword evidence="5" id="KW-1185">Reference proteome</keyword>
<dbReference type="Proteomes" id="UP001432027">
    <property type="component" value="Unassembled WGS sequence"/>
</dbReference>
<dbReference type="GO" id="GO:0005634">
    <property type="term" value="C:nucleus"/>
    <property type="evidence" value="ECO:0007669"/>
    <property type="project" value="UniProtKB-SubCell"/>
</dbReference>
<evidence type="ECO:0000256" key="2">
    <source>
        <dbReference type="ARBA" id="ARBA00023242"/>
    </source>
</evidence>
<dbReference type="PROSITE" id="PS00354">
    <property type="entry name" value="HMGI_Y"/>
    <property type="match status" value="1"/>
</dbReference>
<dbReference type="GO" id="GO:0006355">
    <property type="term" value="P:regulation of DNA-templated transcription"/>
    <property type="evidence" value="ECO:0007669"/>
    <property type="project" value="InterPro"/>
</dbReference>
<feature type="domain" description="C2H2-type" evidence="3">
    <location>
        <begin position="279"/>
        <end position="301"/>
    </location>
</feature>
<comment type="subcellular location">
    <subcellularLocation>
        <location evidence="1">Nucleus</location>
    </subcellularLocation>
</comment>
<sequence length="441" mass="51329">TSEIGSIDSLRGNFEAMKKELSCTMNLCKKTFDQPNRLMYTVTELLYNAIDTVQHNKKFKSTTLMFAAFDMIEICDPPVDTHEVILLKFAKSFALFMDSLNGLNLQKKQREPKVDKFERNNANTAKTVKLDRYEPLRPPKRARPNADIDALDSSHISRPTNYKTESPDAFPSFSFLTRPICEELIVVKPSSSSRLDGHPMNDDAIKQEEPDYDEDFDIQPRLFNASIEVKQEDEEPLEPPMLDKIVIDAKPTTSDEALKRGRGRPRKHFPNEMTLRPKNYCSFCDIPIALSNLKEHVRNDHKDEWLNFAPKCPEAECDFRSNVKAEIDAHREAIHTDIYHSWKKTQRFYLQMHTPCPFCTHRMKNVAAWINHMEVYHSRLASYDFQILQCSSCAFTTSRCHEMFEHWLENNAKCHKGMRFDYPNARKLLTLEIEKLQNHSE</sequence>
<dbReference type="AlphaFoldDB" id="A0AAV5ULB8"/>
<evidence type="ECO:0000313" key="5">
    <source>
        <dbReference type="Proteomes" id="UP001432027"/>
    </source>
</evidence>
<name>A0AAV5ULB8_9BILA</name>
<keyword evidence="2" id="KW-0539">Nucleus</keyword>
<feature type="non-terminal residue" evidence="4">
    <location>
        <position position="1"/>
    </location>
</feature>
<accession>A0AAV5ULB8</accession>
<dbReference type="InterPro" id="IPR013087">
    <property type="entry name" value="Znf_C2H2_type"/>
</dbReference>
<evidence type="ECO:0000313" key="4">
    <source>
        <dbReference type="EMBL" id="GMT07124.1"/>
    </source>
</evidence>
<organism evidence="4 5">
    <name type="scientific">Pristionchus entomophagus</name>
    <dbReference type="NCBI Taxonomy" id="358040"/>
    <lineage>
        <taxon>Eukaryota</taxon>
        <taxon>Metazoa</taxon>
        <taxon>Ecdysozoa</taxon>
        <taxon>Nematoda</taxon>
        <taxon>Chromadorea</taxon>
        <taxon>Rhabditida</taxon>
        <taxon>Rhabditina</taxon>
        <taxon>Diplogasteromorpha</taxon>
        <taxon>Diplogasteroidea</taxon>
        <taxon>Neodiplogasteridae</taxon>
        <taxon>Pristionchus</taxon>
    </lineage>
</organism>
<feature type="domain" description="C2H2-type" evidence="3">
    <location>
        <begin position="354"/>
        <end position="377"/>
    </location>
</feature>
<gene>
    <name evidence="4" type="ORF">PENTCL1PPCAC_29298</name>
</gene>
<proteinExistence type="predicted"/>
<feature type="domain" description="C2H2-type" evidence="3">
    <location>
        <begin position="310"/>
        <end position="335"/>
    </location>
</feature>
<reference evidence="4" key="1">
    <citation type="submission" date="2023-10" db="EMBL/GenBank/DDBJ databases">
        <title>Genome assembly of Pristionchus species.</title>
        <authorList>
            <person name="Yoshida K."/>
            <person name="Sommer R.J."/>
        </authorList>
    </citation>
    <scope>NUCLEOTIDE SEQUENCE</scope>
    <source>
        <strain evidence="4">RS0144</strain>
    </source>
</reference>
<evidence type="ECO:0000256" key="1">
    <source>
        <dbReference type="ARBA" id="ARBA00004123"/>
    </source>
</evidence>
<protein>
    <recommendedName>
        <fullName evidence="3">C2H2-type domain-containing protein</fullName>
    </recommendedName>
</protein>
<comment type="caution">
    <text evidence="4">The sequence shown here is derived from an EMBL/GenBank/DDBJ whole genome shotgun (WGS) entry which is preliminary data.</text>
</comment>
<dbReference type="InterPro" id="IPR000637">
    <property type="entry name" value="HMGI/Y_DNA-bd_CS"/>
</dbReference>
<dbReference type="EMBL" id="BTSX01000006">
    <property type="protein sequence ID" value="GMT07124.1"/>
    <property type="molecule type" value="Genomic_DNA"/>
</dbReference>
<dbReference type="SMART" id="SM00355">
    <property type="entry name" value="ZnF_C2H2"/>
    <property type="match status" value="3"/>
</dbReference>